<protein>
    <recommendedName>
        <fullName evidence="1">Putative plant transposon protein domain-containing protein</fullName>
    </recommendedName>
</protein>
<dbReference type="PaxDb" id="4113-PGSC0003DMT400096447"/>
<dbReference type="InParanoid" id="M1DYG5"/>
<reference evidence="2" key="2">
    <citation type="submission" date="2015-06" db="UniProtKB">
        <authorList>
            <consortium name="EnsemblPlants"/>
        </authorList>
    </citation>
    <scope>IDENTIFICATION</scope>
    <source>
        <strain evidence="2">DM1-3 516 R44</strain>
    </source>
</reference>
<evidence type="ECO:0000259" key="1">
    <source>
        <dbReference type="Pfam" id="PF20167"/>
    </source>
</evidence>
<keyword evidence="3" id="KW-1185">Reference proteome</keyword>
<dbReference type="AlphaFoldDB" id="M1DYG5"/>
<dbReference type="PANTHER" id="PTHR33180">
    <property type="entry name" value="PHOTOSYSTEM II CP43 REACTION CENTER PROTEIN"/>
    <property type="match status" value="1"/>
</dbReference>
<dbReference type="Gramene" id="PGSC0003DMT400096447">
    <property type="protein sequence ID" value="PGSC0003DMT400096447"/>
    <property type="gene ID" value="PGSC0003DMG400046018"/>
</dbReference>
<dbReference type="PANTHER" id="PTHR33180:SF31">
    <property type="entry name" value="POLYPROTEIN PROTEIN"/>
    <property type="match status" value="1"/>
</dbReference>
<dbReference type="HOGENOM" id="CLU_029307_10_1_1"/>
<organism evidence="2 3">
    <name type="scientific">Solanum tuberosum</name>
    <name type="common">Potato</name>
    <dbReference type="NCBI Taxonomy" id="4113"/>
    <lineage>
        <taxon>Eukaryota</taxon>
        <taxon>Viridiplantae</taxon>
        <taxon>Streptophyta</taxon>
        <taxon>Embryophyta</taxon>
        <taxon>Tracheophyta</taxon>
        <taxon>Spermatophyta</taxon>
        <taxon>Magnoliopsida</taxon>
        <taxon>eudicotyledons</taxon>
        <taxon>Gunneridae</taxon>
        <taxon>Pentapetalae</taxon>
        <taxon>asterids</taxon>
        <taxon>lamiids</taxon>
        <taxon>Solanales</taxon>
        <taxon>Solanaceae</taxon>
        <taxon>Solanoideae</taxon>
        <taxon>Solaneae</taxon>
        <taxon>Solanum</taxon>
    </lineage>
</organism>
<reference evidence="3" key="1">
    <citation type="journal article" date="2011" name="Nature">
        <title>Genome sequence and analysis of the tuber crop potato.</title>
        <authorList>
            <consortium name="The Potato Genome Sequencing Consortium"/>
        </authorList>
    </citation>
    <scope>NUCLEOTIDE SEQUENCE [LARGE SCALE GENOMIC DNA]</scope>
    <source>
        <strain evidence="3">cv. DM1-3 516 R44</strain>
    </source>
</reference>
<dbReference type="InterPro" id="IPR046796">
    <property type="entry name" value="Transposase_32_dom"/>
</dbReference>
<name>M1DYG5_SOLTU</name>
<sequence length="104" mass="11973">MPLQNDSILWDPKAACLGCIIDQEKYNLGLIIDQEMAMRAKQSQTSLPFQVLITELYRWARVPMNEMMYVEVTPTSSNDILQIEADYMRDEADKRRAALVDTSD</sequence>
<proteinExistence type="predicted"/>
<evidence type="ECO:0000313" key="2">
    <source>
        <dbReference type="EnsemblPlants" id="PGSC0003DMT400096447"/>
    </source>
</evidence>
<evidence type="ECO:0000313" key="3">
    <source>
        <dbReference type="Proteomes" id="UP000011115"/>
    </source>
</evidence>
<dbReference type="EnsemblPlants" id="PGSC0003DMT400096447">
    <property type="protein sequence ID" value="PGSC0003DMT400096447"/>
    <property type="gene ID" value="PGSC0003DMG400046018"/>
</dbReference>
<dbReference type="Proteomes" id="UP000011115">
    <property type="component" value="Unassembled WGS sequence"/>
</dbReference>
<feature type="domain" description="Putative plant transposon protein" evidence="1">
    <location>
        <begin position="1"/>
        <end position="63"/>
    </location>
</feature>
<dbReference type="Pfam" id="PF20167">
    <property type="entry name" value="Transposase_32"/>
    <property type="match status" value="1"/>
</dbReference>
<accession>M1DYG5</accession>